<dbReference type="InterPro" id="IPR035906">
    <property type="entry name" value="MetI-like_sf"/>
</dbReference>
<comment type="caution">
    <text evidence="9">The sequence shown here is derived from an EMBL/GenBank/DDBJ whole genome shotgun (WGS) entry which is preliminary data.</text>
</comment>
<dbReference type="PANTHER" id="PTHR43744">
    <property type="entry name" value="ABC TRANSPORTER PERMEASE PROTEIN MG189-RELATED-RELATED"/>
    <property type="match status" value="1"/>
</dbReference>
<dbReference type="Gene3D" id="1.10.3720.10">
    <property type="entry name" value="MetI-like"/>
    <property type="match status" value="1"/>
</dbReference>
<keyword evidence="4 7" id="KW-0812">Transmembrane</keyword>
<dbReference type="AlphaFoldDB" id="A0A261G5F9"/>
<dbReference type="Pfam" id="PF00528">
    <property type="entry name" value="BPD_transp_1"/>
    <property type="match status" value="1"/>
</dbReference>
<reference evidence="9 10" key="1">
    <citation type="journal article" date="2017" name="BMC Genomics">
        <title>Comparative genomic and phylogenomic analyses of the Bifidobacteriaceae family.</title>
        <authorList>
            <person name="Lugli G.A."/>
            <person name="Milani C."/>
            <person name="Turroni F."/>
            <person name="Duranti S."/>
            <person name="Mancabelli L."/>
            <person name="Mangifesta M."/>
            <person name="Ferrario C."/>
            <person name="Modesto M."/>
            <person name="Mattarelli P."/>
            <person name="Jiri K."/>
            <person name="van Sinderen D."/>
            <person name="Ventura M."/>
        </authorList>
    </citation>
    <scope>NUCLEOTIDE SEQUENCE [LARGE SCALE GENOMIC DNA]</scope>
    <source>
        <strain evidence="9 10">DSM 100202</strain>
    </source>
</reference>
<feature type="transmembrane region" description="Helical" evidence="7">
    <location>
        <begin position="149"/>
        <end position="169"/>
    </location>
</feature>
<dbReference type="OrthoDB" id="61122at2"/>
<evidence type="ECO:0000259" key="8">
    <source>
        <dbReference type="PROSITE" id="PS50928"/>
    </source>
</evidence>
<evidence type="ECO:0000256" key="7">
    <source>
        <dbReference type="RuleBase" id="RU363032"/>
    </source>
</evidence>
<feature type="transmembrane region" description="Helical" evidence="7">
    <location>
        <begin position="89"/>
        <end position="111"/>
    </location>
</feature>
<keyword evidence="3" id="KW-1003">Cell membrane</keyword>
<sequence>MNNNGIQRGAAAGSKSKKIVGLIIRYLVLLLVLVILVTPLVWQLSTSLKGKGVGLYTRPPQFWPEDASLAAYGEVTRIVPILKYTINSVIVAIICLIGNVFGATAAGYALAKFQFKGRKFAMGVFIVGIVMPTETILIARYMLMQSLSLNNTLLGIALPSLVGAMNVLLMRNAISGIPSSLEEAAMIDGANAWQRFIRIIIPSVKGTMAVVAIFSFVAAWDDFLWPLLVMSDQNKYTLTIGLNYLQGTFANDPRVVAAGTIIAIMPILILFFALQKYFFQGVGEGGIKG</sequence>
<keyword evidence="6 7" id="KW-0472">Membrane</keyword>
<feature type="transmembrane region" description="Helical" evidence="7">
    <location>
        <begin position="255"/>
        <end position="274"/>
    </location>
</feature>
<evidence type="ECO:0000256" key="3">
    <source>
        <dbReference type="ARBA" id="ARBA00022475"/>
    </source>
</evidence>
<evidence type="ECO:0000313" key="10">
    <source>
        <dbReference type="Proteomes" id="UP000216074"/>
    </source>
</evidence>
<organism evidence="9 10">
    <name type="scientific">Bifidobacterium hapali</name>
    <dbReference type="NCBI Taxonomy" id="1630172"/>
    <lineage>
        <taxon>Bacteria</taxon>
        <taxon>Bacillati</taxon>
        <taxon>Actinomycetota</taxon>
        <taxon>Actinomycetes</taxon>
        <taxon>Bifidobacteriales</taxon>
        <taxon>Bifidobacteriaceae</taxon>
        <taxon>Bifidobacterium</taxon>
    </lineage>
</organism>
<dbReference type="InterPro" id="IPR000515">
    <property type="entry name" value="MetI-like"/>
</dbReference>
<feature type="transmembrane region" description="Helical" evidence="7">
    <location>
        <begin position="20"/>
        <end position="42"/>
    </location>
</feature>
<dbReference type="EMBL" id="MWWY01000006">
    <property type="protein sequence ID" value="OZG66236.1"/>
    <property type="molecule type" value="Genomic_DNA"/>
</dbReference>
<accession>A0A261G5F9</accession>
<dbReference type="Proteomes" id="UP000216074">
    <property type="component" value="Unassembled WGS sequence"/>
</dbReference>
<feature type="domain" description="ABC transmembrane type-1" evidence="8">
    <location>
        <begin position="85"/>
        <end position="273"/>
    </location>
</feature>
<proteinExistence type="inferred from homology"/>
<evidence type="ECO:0000313" key="9">
    <source>
        <dbReference type="EMBL" id="OZG66236.1"/>
    </source>
</evidence>
<evidence type="ECO:0000256" key="1">
    <source>
        <dbReference type="ARBA" id="ARBA00004651"/>
    </source>
</evidence>
<feature type="transmembrane region" description="Helical" evidence="7">
    <location>
        <begin position="196"/>
        <end position="220"/>
    </location>
</feature>
<evidence type="ECO:0000256" key="4">
    <source>
        <dbReference type="ARBA" id="ARBA00022692"/>
    </source>
</evidence>
<keyword evidence="2 7" id="KW-0813">Transport</keyword>
<comment type="subcellular location">
    <subcellularLocation>
        <location evidence="1 7">Cell membrane</location>
        <topology evidence="1 7">Multi-pass membrane protein</topology>
    </subcellularLocation>
</comment>
<keyword evidence="5 7" id="KW-1133">Transmembrane helix</keyword>
<gene>
    <name evidence="9" type="ORF">BHAP_0404</name>
</gene>
<protein>
    <submittedName>
        <fullName evidence="9">ABC transporter permease</fullName>
    </submittedName>
</protein>
<dbReference type="PANTHER" id="PTHR43744:SF3">
    <property type="entry name" value="LACTOSE TRANSPORT SYSTEM PERMEASE PROTEIN LACG"/>
    <property type="match status" value="1"/>
</dbReference>
<dbReference type="RefSeq" id="WP_094729134.1">
    <property type="nucleotide sequence ID" value="NZ_MWWY01000006.1"/>
</dbReference>
<dbReference type="PROSITE" id="PS50928">
    <property type="entry name" value="ABC_TM1"/>
    <property type="match status" value="1"/>
</dbReference>
<comment type="similarity">
    <text evidence="7">Belongs to the binding-protein-dependent transport system permease family.</text>
</comment>
<dbReference type="SUPFAM" id="SSF161098">
    <property type="entry name" value="MetI-like"/>
    <property type="match status" value="1"/>
</dbReference>
<evidence type="ECO:0000256" key="6">
    <source>
        <dbReference type="ARBA" id="ARBA00023136"/>
    </source>
</evidence>
<keyword evidence="10" id="KW-1185">Reference proteome</keyword>
<evidence type="ECO:0000256" key="5">
    <source>
        <dbReference type="ARBA" id="ARBA00022989"/>
    </source>
</evidence>
<feature type="transmembrane region" description="Helical" evidence="7">
    <location>
        <begin position="123"/>
        <end position="143"/>
    </location>
</feature>
<dbReference type="GO" id="GO:0005886">
    <property type="term" value="C:plasma membrane"/>
    <property type="evidence" value="ECO:0007669"/>
    <property type="project" value="UniProtKB-SubCell"/>
</dbReference>
<name>A0A261G5F9_9BIFI</name>
<evidence type="ECO:0000256" key="2">
    <source>
        <dbReference type="ARBA" id="ARBA00022448"/>
    </source>
</evidence>
<dbReference type="GO" id="GO:0055085">
    <property type="term" value="P:transmembrane transport"/>
    <property type="evidence" value="ECO:0007669"/>
    <property type="project" value="InterPro"/>
</dbReference>
<dbReference type="CDD" id="cd06261">
    <property type="entry name" value="TM_PBP2"/>
    <property type="match status" value="1"/>
</dbReference>